<protein>
    <submittedName>
        <fullName evidence="2">Cyclin domain containing</fullName>
    </submittedName>
</protein>
<dbReference type="PANTHER" id="PTHR15615:SF108">
    <property type="entry name" value="PROTEIN CNPPD1"/>
    <property type="match status" value="1"/>
</dbReference>
<reference evidence="2 3" key="1">
    <citation type="journal article" date="2017" name="Int. J. Parasitol.">
        <title>The genome of the protozoan parasite Cystoisospora suis and a reverse vaccinology approach to identify vaccine candidates.</title>
        <authorList>
            <person name="Palmieri N."/>
            <person name="Shrestha A."/>
            <person name="Ruttkowski B."/>
            <person name="Beck T."/>
            <person name="Vogl C."/>
            <person name="Tomley F."/>
            <person name="Blake D.P."/>
            <person name="Joachim A."/>
        </authorList>
    </citation>
    <scope>NUCLEOTIDE SEQUENCE [LARGE SCALE GENOMIC DNA]</scope>
    <source>
        <strain evidence="2 3">Wien I</strain>
    </source>
</reference>
<evidence type="ECO:0000256" key="1">
    <source>
        <dbReference type="SAM" id="MobiDB-lite"/>
    </source>
</evidence>
<comment type="caution">
    <text evidence="2">The sequence shown here is derived from an EMBL/GenBank/DDBJ whole genome shotgun (WGS) entry which is preliminary data.</text>
</comment>
<feature type="region of interest" description="Disordered" evidence="1">
    <location>
        <begin position="27"/>
        <end position="56"/>
    </location>
</feature>
<proteinExistence type="predicted"/>
<gene>
    <name evidence="2" type="ORF">CSUI_000752</name>
</gene>
<evidence type="ECO:0000313" key="2">
    <source>
        <dbReference type="EMBL" id="PHJ25409.1"/>
    </source>
</evidence>
<dbReference type="Gene3D" id="1.10.472.10">
    <property type="entry name" value="Cyclin-like"/>
    <property type="match status" value="1"/>
</dbReference>
<feature type="region of interest" description="Disordered" evidence="1">
    <location>
        <begin position="94"/>
        <end position="157"/>
    </location>
</feature>
<feature type="compositionally biased region" description="Polar residues" evidence="1">
    <location>
        <begin position="125"/>
        <end position="143"/>
    </location>
</feature>
<dbReference type="AlphaFoldDB" id="A0A2C6LCV5"/>
<accession>A0A2C6LCV5</accession>
<dbReference type="EMBL" id="MIGC01000290">
    <property type="protein sequence ID" value="PHJ25409.1"/>
    <property type="molecule type" value="Genomic_DNA"/>
</dbReference>
<keyword evidence="3" id="KW-1185">Reference proteome</keyword>
<name>A0A2C6LCV5_9APIC</name>
<dbReference type="PANTHER" id="PTHR15615">
    <property type="match status" value="1"/>
</dbReference>
<dbReference type="Proteomes" id="UP000221165">
    <property type="component" value="Unassembled WGS sequence"/>
</dbReference>
<dbReference type="RefSeq" id="XP_067927056.1">
    <property type="nucleotide sequence ID" value="XM_068060983.1"/>
</dbReference>
<dbReference type="VEuPathDB" id="ToxoDB:CSUI_000752"/>
<organism evidence="2 3">
    <name type="scientific">Cystoisospora suis</name>
    <dbReference type="NCBI Taxonomy" id="483139"/>
    <lineage>
        <taxon>Eukaryota</taxon>
        <taxon>Sar</taxon>
        <taxon>Alveolata</taxon>
        <taxon>Apicomplexa</taxon>
        <taxon>Conoidasida</taxon>
        <taxon>Coccidia</taxon>
        <taxon>Eucoccidiorida</taxon>
        <taxon>Eimeriorina</taxon>
        <taxon>Sarcocystidae</taxon>
        <taxon>Cystoisospora</taxon>
    </lineage>
</organism>
<dbReference type="GO" id="GO:0019901">
    <property type="term" value="F:protein kinase binding"/>
    <property type="evidence" value="ECO:0007669"/>
    <property type="project" value="InterPro"/>
</dbReference>
<dbReference type="InterPro" id="IPR013922">
    <property type="entry name" value="Cyclin_PHO80-like"/>
</dbReference>
<evidence type="ECO:0000313" key="3">
    <source>
        <dbReference type="Proteomes" id="UP000221165"/>
    </source>
</evidence>
<sequence>MRKAPHYQLRSDDTRWKIRPARRPAFSMLLPECEASREGEGETSSGSSTSRPGESAFTSVAGALGADDDFEETTTENVTTSETDLTIVRRSIGSTKKNKNAAGGAGNKHHRGEGSESLRACVPVSGQNKYGTGMSSKTHQTRGTIGRASGGRRTHSASGHDDCFDFSWASKDFVTCEQIVSLLESSSMISVYGSDVEKNDPSSSPFHSSHPPTISLRDYFLGRIVKYTQMRSTDFVLAVIFIGKLLAVRQPVERCEMGDRQSRPSCYSPVHIARKGTLDPAGRRGFGTVEEERRGPVFRKVPQEEGVEFNILTAHRLLLTACLIANKVHYDRHIVLRHWAKVK</sequence>
<dbReference type="GeneID" id="94424194"/>
<feature type="compositionally biased region" description="Low complexity" evidence="1">
    <location>
        <begin position="42"/>
        <end position="55"/>
    </location>
</feature>
<dbReference type="OrthoDB" id="337735at2759"/>